<dbReference type="PANTHER" id="PTHR45852">
    <property type="entry name" value="SER/THR-PROTEIN KINASE RIO2"/>
    <property type="match status" value="1"/>
</dbReference>
<comment type="catalytic activity">
    <reaction evidence="15">
        <text>L-threonyl-[protein] + ATP = O-phospho-L-threonyl-[protein] + ADP + H(+)</text>
        <dbReference type="Rhea" id="RHEA:46608"/>
        <dbReference type="Rhea" id="RHEA-COMP:11060"/>
        <dbReference type="Rhea" id="RHEA-COMP:11605"/>
        <dbReference type="ChEBI" id="CHEBI:15378"/>
        <dbReference type="ChEBI" id="CHEBI:30013"/>
        <dbReference type="ChEBI" id="CHEBI:30616"/>
        <dbReference type="ChEBI" id="CHEBI:61977"/>
        <dbReference type="ChEBI" id="CHEBI:456216"/>
        <dbReference type="EC" id="2.7.11.1"/>
    </reaction>
</comment>
<organism evidence="23">
    <name type="scientific">Corethrella appendiculata</name>
    <dbReference type="NCBI Taxonomy" id="1370023"/>
    <lineage>
        <taxon>Eukaryota</taxon>
        <taxon>Metazoa</taxon>
        <taxon>Ecdysozoa</taxon>
        <taxon>Arthropoda</taxon>
        <taxon>Hexapoda</taxon>
        <taxon>Insecta</taxon>
        <taxon>Pterygota</taxon>
        <taxon>Neoptera</taxon>
        <taxon>Endopterygota</taxon>
        <taxon>Diptera</taxon>
        <taxon>Nematocera</taxon>
        <taxon>Culicoidea</taxon>
        <taxon>Chaoboridae</taxon>
        <taxon>Corethrella</taxon>
    </lineage>
</organism>
<feature type="domain" description="RIO kinase" evidence="22">
    <location>
        <begin position="66"/>
        <end position="292"/>
    </location>
</feature>
<comment type="cofactor">
    <cofactor evidence="1">
        <name>Mg(2+)</name>
        <dbReference type="ChEBI" id="CHEBI:18420"/>
    </cofactor>
</comment>
<evidence type="ECO:0000256" key="19">
    <source>
        <dbReference type="ARBA" id="ARBA00068837"/>
    </source>
</evidence>
<feature type="compositionally biased region" description="Acidic residues" evidence="21">
    <location>
        <begin position="319"/>
        <end position="335"/>
    </location>
</feature>
<keyword evidence="8" id="KW-0597">Phosphoprotein</keyword>
<proteinExistence type="evidence at transcript level"/>
<keyword evidence="13" id="KW-0067">ATP-binding</keyword>
<evidence type="ECO:0000256" key="5">
    <source>
        <dbReference type="ARBA" id="ARBA00022490"/>
    </source>
</evidence>
<dbReference type="Pfam" id="PF01163">
    <property type="entry name" value="RIO1"/>
    <property type="match status" value="1"/>
</dbReference>
<comment type="subunit">
    <text evidence="17">Associated with late 40S pre-ribosomal particles. Interacts with PLK1 (via its N-terminus).</text>
</comment>
<evidence type="ECO:0000256" key="1">
    <source>
        <dbReference type="ARBA" id="ARBA00001946"/>
    </source>
</evidence>
<evidence type="ECO:0000256" key="7">
    <source>
        <dbReference type="ARBA" id="ARBA00022527"/>
    </source>
</evidence>
<evidence type="ECO:0000259" key="22">
    <source>
        <dbReference type="SMART" id="SM00090"/>
    </source>
</evidence>
<evidence type="ECO:0000256" key="15">
    <source>
        <dbReference type="ARBA" id="ARBA00047899"/>
    </source>
</evidence>
<keyword evidence="14" id="KW-0460">Magnesium</keyword>
<dbReference type="InterPro" id="IPR000687">
    <property type="entry name" value="RIO_kinase"/>
</dbReference>
<dbReference type="FunFam" id="1.10.510.10:FF:000307">
    <property type="entry name" value="Serine/threonine-protein kinase RIO2"/>
    <property type="match status" value="1"/>
</dbReference>
<evidence type="ECO:0000256" key="9">
    <source>
        <dbReference type="ARBA" id="ARBA00022679"/>
    </source>
</evidence>
<dbReference type="SMART" id="SM00090">
    <property type="entry name" value="RIO"/>
    <property type="match status" value="1"/>
</dbReference>
<dbReference type="PANTHER" id="PTHR45852:SF1">
    <property type="entry name" value="SERINE_THREONINE-PROTEIN KINASE RIO2"/>
    <property type="match status" value="1"/>
</dbReference>
<dbReference type="GO" id="GO:0030490">
    <property type="term" value="P:maturation of SSU-rRNA"/>
    <property type="evidence" value="ECO:0007669"/>
    <property type="project" value="TreeGrafter"/>
</dbReference>
<keyword evidence="5" id="KW-0963">Cytoplasm</keyword>
<name>U5EZM4_9DIPT</name>
<dbReference type="GO" id="GO:0046872">
    <property type="term" value="F:metal ion binding"/>
    <property type="evidence" value="ECO:0007669"/>
    <property type="project" value="UniProtKB-KW"/>
</dbReference>
<evidence type="ECO:0000256" key="12">
    <source>
        <dbReference type="ARBA" id="ARBA00022777"/>
    </source>
</evidence>
<protein>
    <recommendedName>
        <fullName evidence="18">Serine/threonine-protein kinase RIO2</fullName>
        <ecNumber evidence="4">2.7.11.1</ecNumber>
    </recommendedName>
    <alternativeName>
        <fullName evidence="20">RIO kinase 2</fullName>
    </alternativeName>
    <alternativeName>
        <fullName evidence="19">Serine/threonine-protein kinase rio2</fullName>
    </alternativeName>
</protein>
<accession>U5EZM4</accession>
<comment type="similarity">
    <text evidence="3">Belongs to the protein kinase superfamily. RIO-type Ser/Thr kinase family.</text>
</comment>
<dbReference type="InterPro" id="IPR015285">
    <property type="entry name" value="RIO2_wHTH_N"/>
</dbReference>
<dbReference type="FunFam" id="3.30.200.20:FF:000052">
    <property type="entry name" value="Serine/threonine-protein kinase RIO2"/>
    <property type="match status" value="1"/>
</dbReference>
<evidence type="ECO:0000256" key="3">
    <source>
        <dbReference type="ARBA" id="ARBA00009196"/>
    </source>
</evidence>
<feature type="compositionally biased region" description="Polar residues" evidence="21">
    <location>
        <begin position="444"/>
        <end position="455"/>
    </location>
</feature>
<sequence>MGKLNVTVLRYLTKEDFRILTAIEMGMKNHELVPGALVAAIASLKTGGVHKLLRELCKHKLLSYERGKTYDGYRLTNMGYDYLALKSLTLRGSVAAFGNQIGVGKESNIYTVSDDDGTPLCLKLHRLGRICFRNVREKRDYHGKRRNMSWLYLSRISATREFAYMKALYDRGFPVPKPIDFNRHCVIMELVNGYPMTNVSEIENVEQLYDDLMNLIVRLGNCGVIHGDFNEFNIMITDEGKPILIDFPQMVSTSHPNAKMYFDRDVTGVRDLFRKKYGFDSEEYPTFDDLEREDNLDVEVLCSGYGFTQEMEDDILKEYGMNDDNDDQSDTEEVEEGKQESPEIEIEEYRKELEKEIKFSEEKPRTLQLTKSLGESSTSNSKNSGILKYLASMSNQNELENPNTTIDGYNDDDEEKFVDAIEKVEITKNSNTKNIDLETKSESGDSISSNDLITNENDDEALANLDPNSREYRFKMVEKLLSDARSARSYSTTASTIAPSVISGRVKLNMKVQEKKQMKKRAVPKGEASAVRRMRKSNCDVIKEHQGWEF</sequence>
<dbReference type="PROSITE" id="PS01245">
    <property type="entry name" value="RIO1"/>
    <property type="match status" value="1"/>
</dbReference>
<evidence type="ECO:0000313" key="23">
    <source>
        <dbReference type="EMBL" id="JAB59349.1"/>
    </source>
</evidence>
<dbReference type="Gene3D" id="1.10.10.10">
    <property type="entry name" value="Winged helix-like DNA-binding domain superfamily/Winged helix DNA-binding domain"/>
    <property type="match status" value="1"/>
</dbReference>
<dbReference type="CDD" id="cd05144">
    <property type="entry name" value="RIO2_C"/>
    <property type="match status" value="1"/>
</dbReference>
<dbReference type="EMBL" id="GANO01000522">
    <property type="protein sequence ID" value="JAB59349.1"/>
    <property type="molecule type" value="mRNA"/>
</dbReference>
<evidence type="ECO:0000256" key="16">
    <source>
        <dbReference type="ARBA" id="ARBA00048679"/>
    </source>
</evidence>
<keyword evidence="9" id="KW-0808">Transferase</keyword>
<dbReference type="GO" id="GO:0004674">
    <property type="term" value="F:protein serine/threonine kinase activity"/>
    <property type="evidence" value="ECO:0007669"/>
    <property type="project" value="UniProtKB-KW"/>
</dbReference>
<comment type="catalytic activity">
    <reaction evidence="16">
        <text>L-seryl-[protein] + ATP = O-phospho-L-seryl-[protein] + ADP + H(+)</text>
        <dbReference type="Rhea" id="RHEA:17989"/>
        <dbReference type="Rhea" id="RHEA-COMP:9863"/>
        <dbReference type="Rhea" id="RHEA-COMP:11604"/>
        <dbReference type="ChEBI" id="CHEBI:15378"/>
        <dbReference type="ChEBI" id="CHEBI:29999"/>
        <dbReference type="ChEBI" id="CHEBI:30616"/>
        <dbReference type="ChEBI" id="CHEBI:83421"/>
        <dbReference type="ChEBI" id="CHEBI:456216"/>
        <dbReference type="EC" id="2.7.11.1"/>
    </reaction>
</comment>
<dbReference type="InterPro" id="IPR036390">
    <property type="entry name" value="WH_DNA-bd_sf"/>
</dbReference>
<feature type="region of interest" description="Disordered" evidence="21">
    <location>
        <begin position="436"/>
        <end position="463"/>
    </location>
</feature>
<evidence type="ECO:0000256" key="18">
    <source>
        <dbReference type="ARBA" id="ARBA00068353"/>
    </source>
</evidence>
<dbReference type="GO" id="GO:0005829">
    <property type="term" value="C:cytosol"/>
    <property type="evidence" value="ECO:0007669"/>
    <property type="project" value="TreeGrafter"/>
</dbReference>
<evidence type="ECO:0000256" key="8">
    <source>
        <dbReference type="ARBA" id="ARBA00022553"/>
    </source>
</evidence>
<dbReference type="Gene3D" id="1.10.510.10">
    <property type="entry name" value="Transferase(Phosphotransferase) domain 1"/>
    <property type="match status" value="1"/>
</dbReference>
<feature type="region of interest" description="Disordered" evidence="21">
    <location>
        <begin position="513"/>
        <end position="534"/>
    </location>
</feature>
<dbReference type="InterPro" id="IPR011009">
    <property type="entry name" value="Kinase-like_dom_sf"/>
</dbReference>
<evidence type="ECO:0000256" key="4">
    <source>
        <dbReference type="ARBA" id="ARBA00012513"/>
    </source>
</evidence>
<dbReference type="EC" id="2.7.11.1" evidence="4"/>
<reference evidence="23" key="1">
    <citation type="journal article" date="2014" name="Insect Biochem. Mol. Biol.">
        <title>An insight into the sialome of the frog biting fly, Corethrella appendiculata.</title>
        <authorList>
            <person name="Ribeiro J.M.C."/>
            <person name="Chagas A.C."/>
            <person name="Pham V.M."/>
            <person name="Lounibos L.P."/>
            <person name="Calvo E."/>
        </authorList>
    </citation>
    <scope>NUCLEOTIDE SEQUENCE</scope>
    <source>
        <tissue evidence="23">Salivary glands</tissue>
    </source>
</reference>
<evidence type="ECO:0000256" key="2">
    <source>
        <dbReference type="ARBA" id="ARBA00004496"/>
    </source>
</evidence>
<comment type="subcellular location">
    <subcellularLocation>
        <location evidence="2">Cytoplasm</location>
    </subcellularLocation>
</comment>
<dbReference type="InterPro" id="IPR018935">
    <property type="entry name" value="RIO_kinase_CS"/>
</dbReference>
<dbReference type="GO" id="GO:0005524">
    <property type="term" value="F:ATP binding"/>
    <property type="evidence" value="ECO:0007669"/>
    <property type="project" value="UniProtKB-KW"/>
</dbReference>
<evidence type="ECO:0000256" key="10">
    <source>
        <dbReference type="ARBA" id="ARBA00022723"/>
    </source>
</evidence>
<evidence type="ECO:0000256" key="6">
    <source>
        <dbReference type="ARBA" id="ARBA00022517"/>
    </source>
</evidence>
<evidence type="ECO:0000256" key="20">
    <source>
        <dbReference type="ARBA" id="ARBA00076005"/>
    </source>
</evidence>
<evidence type="ECO:0000256" key="11">
    <source>
        <dbReference type="ARBA" id="ARBA00022741"/>
    </source>
</evidence>
<feature type="region of interest" description="Disordered" evidence="21">
    <location>
        <begin position="319"/>
        <end position="342"/>
    </location>
</feature>
<dbReference type="GO" id="GO:0030688">
    <property type="term" value="C:preribosome, small subunit precursor"/>
    <property type="evidence" value="ECO:0007669"/>
    <property type="project" value="TreeGrafter"/>
</dbReference>
<dbReference type="InterPro" id="IPR030484">
    <property type="entry name" value="Rio2"/>
</dbReference>
<dbReference type="SUPFAM" id="SSF46785">
    <property type="entry name" value="Winged helix' DNA-binding domain"/>
    <property type="match status" value="1"/>
</dbReference>
<evidence type="ECO:0000256" key="13">
    <source>
        <dbReference type="ARBA" id="ARBA00022840"/>
    </source>
</evidence>
<keyword evidence="7 23" id="KW-0723">Serine/threonine-protein kinase</keyword>
<dbReference type="InterPro" id="IPR036388">
    <property type="entry name" value="WH-like_DNA-bd_sf"/>
</dbReference>
<keyword evidence="11" id="KW-0547">Nucleotide-binding</keyword>
<dbReference type="GO" id="GO:0005634">
    <property type="term" value="C:nucleus"/>
    <property type="evidence" value="ECO:0007669"/>
    <property type="project" value="TreeGrafter"/>
</dbReference>
<evidence type="ECO:0000256" key="17">
    <source>
        <dbReference type="ARBA" id="ARBA00064676"/>
    </source>
</evidence>
<keyword evidence="6" id="KW-0690">Ribosome biogenesis</keyword>
<keyword evidence="12 23" id="KW-0418">Kinase</keyword>
<dbReference type="InterPro" id="IPR018934">
    <property type="entry name" value="RIO_dom"/>
</dbReference>
<evidence type="ECO:0000256" key="21">
    <source>
        <dbReference type="SAM" id="MobiDB-lite"/>
    </source>
</evidence>
<dbReference type="SUPFAM" id="SSF56112">
    <property type="entry name" value="Protein kinase-like (PK-like)"/>
    <property type="match status" value="1"/>
</dbReference>
<keyword evidence="10" id="KW-0479">Metal-binding</keyword>
<evidence type="ECO:0000256" key="14">
    <source>
        <dbReference type="ARBA" id="ARBA00022842"/>
    </source>
</evidence>
<dbReference type="FunFam" id="1.10.10.10:FF:000053">
    <property type="entry name" value="Serine/threonine-protein kinase RIO2"/>
    <property type="match status" value="1"/>
</dbReference>
<dbReference type="Gene3D" id="3.30.200.20">
    <property type="entry name" value="Phosphorylase Kinase, domain 1"/>
    <property type="match status" value="1"/>
</dbReference>
<dbReference type="Pfam" id="PF09202">
    <property type="entry name" value="Rio2_N"/>
    <property type="match status" value="1"/>
</dbReference>
<dbReference type="AlphaFoldDB" id="U5EZM4"/>